<evidence type="ECO:0000256" key="10">
    <source>
        <dbReference type="ARBA" id="ARBA00030291"/>
    </source>
</evidence>
<accession>A0ABY5HCL6</accession>
<dbReference type="EC" id="4.4.1.5" evidence="5"/>
<comment type="similarity">
    <text evidence="4">Belongs to the glyoxalase I family.</text>
</comment>
<evidence type="ECO:0000256" key="9">
    <source>
        <dbReference type="ARBA" id="ARBA00023239"/>
    </source>
</evidence>
<dbReference type="Pfam" id="PF00903">
    <property type="entry name" value="Glyoxalase"/>
    <property type="match status" value="1"/>
</dbReference>
<gene>
    <name evidence="15" type="primary">gloA</name>
    <name evidence="15" type="ORF">KDW96_09940</name>
</gene>
<dbReference type="PANTHER" id="PTHR10374:SF30">
    <property type="entry name" value="LACTOYLGLUTATHIONE LYASE"/>
    <property type="match status" value="1"/>
</dbReference>
<protein>
    <recommendedName>
        <fullName evidence="5">lactoylglutathione lyase</fullName>
        <ecNumber evidence="5">4.4.1.5</ecNumber>
    </recommendedName>
    <alternativeName>
        <fullName evidence="11">Aldoketomutase</fullName>
    </alternativeName>
    <alternativeName>
        <fullName evidence="10">Ketone-aldehyde mutase</fullName>
    </alternativeName>
    <alternativeName>
        <fullName evidence="12">Methylglyoxalase</fullName>
    </alternativeName>
    <alternativeName>
        <fullName evidence="13">S-D-lactoylglutathione methylglyoxal lyase</fullName>
    </alternativeName>
</protein>
<evidence type="ECO:0000256" key="5">
    <source>
        <dbReference type="ARBA" id="ARBA00012081"/>
    </source>
</evidence>
<sequence length="177" mass="20186">MAFNTETQAGVCLEPDAVTQDYVFNHSMLRIKDPQRSLDFYSRVLGMRLLRRLDFAEGKFSLYFLAMTKGEAVPEDVAERQRYTFGRQSVLELTHNWGSEHDDTQYHNGNKEPRGFGHICFAVPDVQAACARFEALGVNYVKRLEQGSMRNIAFITDPDGYWIEIVQPSLNGEIGRA</sequence>
<evidence type="ECO:0000256" key="2">
    <source>
        <dbReference type="ARBA" id="ARBA00001967"/>
    </source>
</evidence>
<evidence type="ECO:0000259" key="14">
    <source>
        <dbReference type="PROSITE" id="PS51819"/>
    </source>
</evidence>
<proteinExistence type="inferred from homology"/>
<dbReference type="InterPro" id="IPR018146">
    <property type="entry name" value="Glyoxalase_1_CS"/>
</dbReference>
<organism evidence="15 16">
    <name type="scientific">Pseudomonas benzenivorans</name>
    <dbReference type="NCBI Taxonomy" id="556533"/>
    <lineage>
        <taxon>Bacteria</taxon>
        <taxon>Pseudomonadati</taxon>
        <taxon>Pseudomonadota</taxon>
        <taxon>Gammaproteobacteria</taxon>
        <taxon>Pseudomonadales</taxon>
        <taxon>Pseudomonadaceae</taxon>
        <taxon>Pseudomonas</taxon>
    </lineage>
</organism>
<comment type="pathway">
    <text evidence="3">Secondary metabolite metabolism; methylglyoxal degradation; (R)-lactate from methylglyoxal: step 1/2.</text>
</comment>
<dbReference type="RefSeq" id="WP_255840254.1">
    <property type="nucleotide sequence ID" value="NZ_CP073346.1"/>
</dbReference>
<dbReference type="NCBIfam" id="TIGR00068">
    <property type="entry name" value="glyox_I"/>
    <property type="match status" value="1"/>
</dbReference>
<dbReference type="InterPro" id="IPR037523">
    <property type="entry name" value="VOC_core"/>
</dbReference>
<evidence type="ECO:0000256" key="4">
    <source>
        <dbReference type="ARBA" id="ARBA00010363"/>
    </source>
</evidence>
<evidence type="ECO:0000256" key="13">
    <source>
        <dbReference type="ARBA" id="ARBA00033298"/>
    </source>
</evidence>
<dbReference type="CDD" id="cd07233">
    <property type="entry name" value="GlxI_Zn"/>
    <property type="match status" value="1"/>
</dbReference>
<keyword evidence="6" id="KW-0533">Nickel</keyword>
<keyword evidence="16" id="KW-1185">Reference proteome</keyword>
<dbReference type="InterPro" id="IPR004361">
    <property type="entry name" value="Glyoxalase_1"/>
</dbReference>
<keyword evidence="9 15" id="KW-0456">Lyase</keyword>
<evidence type="ECO:0000256" key="11">
    <source>
        <dbReference type="ARBA" id="ARBA00030892"/>
    </source>
</evidence>
<dbReference type="PROSITE" id="PS00935">
    <property type="entry name" value="GLYOXALASE_I_2"/>
    <property type="match status" value="1"/>
</dbReference>
<comment type="cofactor">
    <cofactor evidence="2">
        <name>Ni(2+)</name>
        <dbReference type="ChEBI" id="CHEBI:49786"/>
    </cofactor>
</comment>
<reference evidence="15" key="1">
    <citation type="submission" date="2021-04" db="EMBL/GenBank/DDBJ databases">
        <title>Oceanospirillales bacteria with DddD are important DMSP degraders in coastal seawater.</title>
        <authorList>
            <person name="Liu J."/>
        </authorList>
    </citation>
    <scope>NUCLEOTIDE SEQUENCE</scope>
    <source>
        <strain evidence="15">D13-4</strain>
    </source>
</reference>
<dbReference type="PANTHER" id="PTHR10374">
    <property type="entry name" value="LACTOYLGLUTATHIONE LYASE GLYOXALASE I"/>
    <property type="match status" value="1"/>
</dbReference>
<keyword evidence="8" id="KW-0862">Zinc</keyword>
<keyword evidence="7" id="KW-0479">Metal-binding</keyword>
<evidence type="ECO:0000313" key="16">
    <source>
        <dbReference type="Proteomes" id="UP001059672"/>
    </source>
</evidence>
<evidence type="ECO:0000256" key="12">
    <source>
        <dbReference type="ARBA" id="ARBA00032460"/>
    </source>
</evidence>
<evidence type="ECO:0000256" key="3">
    <source>
        <dbReference type="ARBA" id="ARBA00005008"/>
    </source>
</evidence>
<dbReference type="EMBL" id="CP073346">
    <property type="protein sequence ID" value="UTW09596.1"/>
    <property type="molecule type" value="Genomic_DNA"/>
</dbReference>
<comment type="cofactor">
    <cofactor evidence="1">
        <name>Zn(2+)</name>
        <dbReference type="ChEBI" id="CHEBI:29105"/>
    </cofactor>
</comment>
<dbReference type="GO" id="GO:0004462">
    <property type="term" value="F:lactoylglutathione lyase activity"/>
    <property type="evidence" value="ECO:0007669"/>
    <property type="project" value="UniProtKB-EC"/>
</dbReference>
<evidence type="ECO:0000256" key="7">
    <source>
        <dbReference type="ARBA" id="ARBA00022723"/>
    </source>
</evidence>
<evidence type="ECO:0000256" key="1">
    <source>
        <dbReference type="ARBA" id="ARBA00001947"/>
    </source>
</evidence>
<evidence type="ECO:0000256" key="8">
    <source>
        <dbReference type="ARBA" id="ARBA00022833"/>
    </source>
</evidence>
<dbReference type="Proteomes" id="UP001059672">
    <property type="component" value="Chromosome"/>
</dbReference>
<dbReference type="PROSITE" id="PS51819">
    <property type="entry name" value="VOC"/>
    <property type="match status" value="1"/>
</dbReference>
<dbReference type="InterPro" id="IPR029068">
    <property type="entry name" value="Glyas_Bleomycin-R_OHBP_Dase"/>
</dbReference>
<evidence type="ECO:0000256" key="6">
    <source>
        <dbReference type="ARBA" id="ARBA00022596"/>
    </source>
</evidence>
<feature type="domain" description="VOC" evidence="14">
    <location>
        <begin position="23"/>
        <end position="168"/>
    </location>
</feature>
<dbReference type="SUPFAM" id="SSF54593">
    <property type="entry name" value="Glyoxalase/Bleomycin resistance protein/Dihydroxybiphenyl dioxygenase"/>
    <property type="match status" value="1"/>
</dbReference>
<name>A0ABY5HCL6_9PSED</name>
<evidence type="ECO:0000313" key="15">
    <source>
        <dbReference type="EMBL" id="UTW09596.1"/>
    </source>
</evidence>
<dbReference type="Gene3D" id="3.10.180.10">
    <property type="entry name" value="2,3-Dihydroxybiphenyl 1,2-Dioxygenase, domain 1"/>
    <property type="match status" value="1"/>
</dbReference>
<dbReference type="InterPro" id="IPR004360">
    <property type="entry name" value="Glyas_Fos-R_dOase_dom"/>
</dbReference>